<dbReference type="KEGG" id="bmx:BMS_2851"/>
<evidence type="ECO:0000259" key="2">
    <source>
        <dbReference type="Pfam" id="PF04773"/>
    </source>
</evidence>
<dbReference type="InterPro" id="IPR013783">
    <property type="entry name" value="Ig-like_fold"/>
</dbReference>
<organism evidence="3 4">
    <name type="scientific">Halobacteriovorax marinus (strain ATCC BAA-682 / DSM 15412 / SJ)</name>
    <name type="common">Bacteriovorax marinus</name>
    <dbReference type="NCBI Taxonomy" id="862908"/>
    <lineage>
        <taxon>Bacteria</taxon>
        <taxon>Pseudomonadati</taxon>
        <taxon>Bdellovibrionota</taxon>
        <taxon>Bacteriovoracia</taxon>
        <taxon>Bacteriovoracales</taxon>
        <taxon>Halobacteriovoraceae</taxon>
        <taxon>Halobacteriovorax</taxon>
    </lineage>
</organism>
<evidence type="ECO:0000256" key="1">
    <source>
        <dbReference type="SAM" id="Phobius"/>
    </source>
</evidence>
<name>E1WY70_HALMS</name>
<dbReference type="HOGENOM" id="CLU_299310_0_0_7"/>
<keyword evidence="4" id="KW-1185">Reference proteome</keyword>
<evidence type="ECO:0000313" key="4">
    <source>
        <dbReference type="Proteomes" id="UP000008963"/>
    </source>
</evidence>
<dbReference type="PATRIC" id="fig|862908.3.peg.2726"/>
<feature type="transmembrane region" description="Helical" evidence="1">
    <location>
        <begin position="7"/>
        <end position="26"/>
    </location>
</feature>
<dbReference type="Gene3D" id="2.60.120.1440">
    <property type="match status" value="1"/>
</dbReference>
<accession>E1WY70</accession>
<keyword evidence="1" id="KW-0472">Membrane</keyword>
<dbReference type="AlphaFoldDB" id="E1WY70"/>
<dbReference type="STRING" id="862908.BMS_2851"/>
<dbReference type="InterPro" id="IPR006860">
    <property type="entry name" value="FecR"/>
</dbReference>
<keyword evidence="1" id="KW-0812">Transmembrane</keyword>
<sequence length="1002" mass="116023">MNYKKLDYFLIPFTFICFLISSYYLVADQLTLTNEIRESIAKITQTTNTVRTKRGTSLFWKNAHMGEDLDQSDQIYTHQGSTAKIALSDGAKINISQSTLLSLSQFSKTNEISVEKGFIIAELGDSKKEISIKLGDKTLRLQSNKAKVQITTENNQSSLSILDGSVSISHDNKETTGSKGQILKQKGKNIEVENTIAQIDFPTSGARVFIGDKTKKVAFKWSGTKSPIIQIAKDYNFKRIIQRKSLTKNNIELPLMTGQYYWRIVEGNKTSLTHRLEVLPEVSTTLTSAFDKEEIEFLNKESSLLLTWVDQYFNDFEIEINGKREIVSGKNFFNFIYSREGIYNWKVRPLNSPASKWSKEGIFIVKNPPLPPPVNLITPENDHEIIVFPNSKAEFRWSGRNSDRYLLEISKDQNFKDIVFSNTLTTNSILFRMKKSGKYFWRVKLIDPLNRETEYSKANIVHINLYDTSSIPRDGTKLVINRPSKKVQFKWEDLRTRDQRVVSYQFELSKDSNFKSIEKSASVRTNSIEVSVPQIGTYYWRTKVEIPGKEAYYGSPQRVTISPTPPPVRPILDDEVEIELKINSIFNSIKNIFTKIIDLIIPSVSASEETTQATIRWKKVVDTKKYYLEIYKDPELKEIVIKEEVSENAFKLNNFEEGIYYWRISTLDHWNRKSEFSNISKLILKLPEEVKKIENVKLNLPSNNSTYRGEKRRIRFRWSKSSQAVKYQLIVSKDINFETTYLMRTATKNLYNISLSKGKYFWKVTSFNKYNRSIESKVSSFQIAPKKDPPTLAQPKEAKNILIFKDKSSFKERDHLYFRYDFTLSSAKQEHQSYTVNAKDPIFTSIEIGNFSETNWGDFNSQLRRFSGKVFEDQSYGVLSIQSTYQYALTKSLFLNAGLGFSKFSSYQRDVNTVVSVDQTSILLPISIQYNSVFLENRNRLRFEYTIGKLSSMKLINTFDFNYKKNKFFSVGLGYEKYSASVESSDFTISNMMSFLRYNIRY</sequence>
<proteinExistence type="predicted"/>
<reference evidence="4" key="1">
    <citation type="journal article" date="2013" name="ISME J.">
        <title>A small predatory core genome in the divergent marine Bacteriovorax marinus SJ and the terrestrial Bdellovibrio bacteriovorus.</title>
        <authorList>
            <person name="Crossman L.C."/>
            <person name="Chen H."/>
            <person name="Cerdeno-Tarraga A.M."/>
            <person name="Brooks K."/>
            <person name="Quail M.A."/>
            <person name="Pineiro S.A."/>
            <person name="Hobley L."/>
            <person name="Sockett R.E."/>
            <person name="Bentley S.D."/>
            <person name="Parkhill J."/>
            <person name="Williams H.N."/>
            <person name="Stine O.C."/>
        </authorList>
    </citation>
    <scope>NUCLEOTIDE SEQUENCE [LARGE SCALE GENOMIC DNA]</scope>
    <source>
        <strain evidence="4">ATCC BAA-682 / DSM 15412 / SJ</strain>
    </source>
</reference>
<dbReference type="Gene3D" id="2.60.40.10">
    <property type="entry name" value="Immunoglobulins"/>
    <property type="match status" value="4"/>
</dbReference>
<protein>
    <submittedName>
        <fullName evidence="3">Membrane protein</fullName>
    </submittedName>
</protein>
<dbReference type="RefSeq" id="WP_014245399.1">
    <property type="nucleotide sequence ID" value="NC_016620.1"/>
</dbReference>
<dbReference type="eggNOG" id="COG4254">
    <property type="taxonomic scope" value="Bacteria"/>
</dbReference>
<dbReference type="OrthoDB" id="5295984at2"/>
<dbReference type="Proteomes" id="UP000008963">
    <property type="component" value="Chromosome"/>
</dbReference>
<evidence type="ECO:0000313" key="3">
    <source>
        <dbReference type="EMBL" id="CBW27625.1"/>
    </source>
</evidence>
<keyword evidence="1" id="KW-1133">Transmembrane helix</keyword>
<feature type="domain" description="FecR protein" evidence="2">
    <location>
        <begin position="73"/>
        <end position="166"/>
    </location>
</feature>
<gene>
    <name evidence="3" type="ordered locus">BMS_2851</name>
</gene>
<dbReference type="Pfam" id="PF04773">
    <property type="entry name" value="FecR"/>
    <property type="match status" value="1"/>
</dbReference>
<dbReference type="EMBL" id="FQ312005">
    <property type="protein sequence ID" value="CBW27625.1"/>
    <property type="molecule type" value="Genomic_DNA"/>
</dbReference>